<proteinExistence type="inferred from homology"/>
<dbReference type="PANTHER" id="PTHR30272:SF1">
    <property type="entry name" value="3-HYDROXYACYL-[ACYL-CARRIER-PROTEIN] DEHYDRATASE"/>
    <property type="match status" value="1"/>
</dbReference>
<comment type="caution">
    <text evidence="10">The sequence shown here is derived from an EMBL/GenBank/DDBJ whole genome shotgun (WGS) entry which is preliminary data.</text>
</comment>
<evidence type="ECO:0000256" key="7">
    <source>
        <dbReference type="ARBA" id="ARBA00023239"/>
    </source>
</evidence>
<evidence type="ECO:0000256" key="5">
    <source>
        <dbReference type="ARBA" id="ARBA00022556"/>
    </source>
</evidence>
<evidence type="ECO:0000313" key="11">
    <source>
        <dbReference type="Proteomes" id="UP000248021"/>
    </source>
</evidence>
<dbReference type="GO" id="GO:0006633">
    <property type="term" value="P:fatty acid biosynthetic process"/>
    <property type="evidence" value="ECO:0007669"/>
    <property type="project" value="UniProtKB-UniRule"/>
</dbReference>
<evidence type="ECO:0000256" key="1">
    <source>
        <dbReference type="ARBA" id="ARBA00004496"/>
    </source>
</evidence>
<dbReference type="Proteomes" id="UP000248021">
    <property type="component" value="Unassembled WGS sequence"/>
</dbReference>
<keyword evidence="11" id="KW-1185">Reference proteome</keyword>
<evidence type="ECO:0000256" key="6">
    <source>
        <dbReference type="ARBA" id="ARBA00023098"/>
    </source>
</evidence>
<comment type="catalytic activity">
    <reaction evidence="9">
        <text>a (3R)-hydroxyacyl-[ACP] = a (2E)-enoyl-[ACP] + H2O</text>
        <dbReference type="Rhea" id="RHEA:13097"/>
        <dbReference type="Rhea" id="RHEA-COMP:9925"/>
        <dbReference type="Rhea" id="RHEA-COMP:9945"/>
        <dbReference type="ChEBI" id="CHEBI:15377"/>
        <dbReference type="ChEBI" id="CHEBI:78784"/>
        <dbReference type="ChEBI" id="CHEBI:78827"/>
        <dbReference type="EC" id="4.2.1.59"/>
    </reaction>
</comment>
<accession>A0A2V3UBE3</accession>
<comment type="subcellular location">
    <subcellularLocation>
        <location evidence="1 9">Cytoplasm</location>
    </subcellularLocation>
</comment>
<feature type="active site" evidence="9">
    <location>
        <position position="57"/>
    </location>
</feature>
<dbReference type="GO" id="GO:0019171">
    <property type="term" value="F:(3R)-hydroxyacyl-[acyl-carrier-protein] dehydratase activity"/>
    <property type="evidence" value="ECO:0007669"/>
    <property type="project" value="UniProtKB-EC"/>
</dbReference>
<evidence type="ECO:0000256" key="3">
    <source>
        <dbReference type="ARBA" id="ARBA00022490"/>
    </source>
</evidence>
<dbReference type="OrthoDB" id="9772788at2"/>
<dbReference type="RefSeq" id="WP_110374069.1">
    <property type="nucleotide sequence ID" value="NZ_CAKNFM010000006.1"/>
</dbReference>
<keyword evidence="4 9" id="KW-0444">Lipid biosynthesis</keyword>
<dbReference type="InterPro" id="IPR013114">
    <property type="entry name" value="FabA_FabZ"/>
</dbReference>
<reference evidence="10 11" key="1">
    <citation type="submission" date="2018-05" db="EMBL/GenBank/DDBJ databases">
        <title>Genomic Encyclopedia of Type Strains, Phase IV (KMG-IV): sequencing the most valuable type-strain genomes for metagenomic binning, comparative biology and taxonomic classification.</title>
        <authorList>
            <person name="Goeker M."/>
        </authorList>
    </citation>
    <scope>NUCLEOTIDE SEQUENCE [LARGE SCALE GENOMIC DNA]</scope>
    <source>
        <strain evidence="10 11">DSM 6462</strain>
    </source>
</reference>
<dbReference type="GO" id="GO:0016020">
    <property type="term" value="C:membrane"/>
    <property type="evidence" value="ECO:0007669"/>
    <property type="project" value="GOC"/>
</dbReference>
<dbReference type="EMBL" id="QJJK01000003">
    <property type="protein sequence ID" value="PXW61777.1"/>
    <property type="molecule type" value="Genomic_DNA"/>
</dbReference>
<evidence type="ECO:0000313" key="10">
    <source>
        <dbReference type="EMBL" id="PXW61777.1"/>
    </source>
</evidence>
<evidence type="ECO:0000256" key="9">
    <source>
        <dbReference type="HAMAP-Rule" id="MF_00406"/>
    </source>
</evidence>
<protein>
    <recommendedName>
        <fullName evidence="9">3-hydroxyacyl-[acyl-carrier-protein] dehydratase FabZ</fullName>
        <ecNumber evidence="9">4.2.1.59</ecNumber>
    </recommendedName>
    <alternativeName>
        <fullName evidence="9">(3R)-hydroxymyristoyl-[acyl-carrier-protein] dehydratase</fullName>
        <shortName evidence="9">(3R)-hydroxymyristoyl-ACP dehydrase</shortName>
    </alternativeName>
    <alternativeName>
        <fullName evidence="9">Beta-hydroxyacyl-ACP dehydratase</fullName>
    </alternativeName>
</protein>
<evidence type="ECO:0000256" key="8">
    <source>
        <dbReference type="ARBA" id="ARBA00025049"/>
    </source>
</evidence>
<organism evidence="10 11">
    <name type="scientific">Chelatococcus asaccharovorans</name>
    <dbReference type="NCBI Taxonomy" id="28210"/>
    <lineage>
        <taxon>Bacteria</taxon>
        <taxon>Pseudomonadati</taxon>
        <taxon>Pseudomonadota</taxon>
        <taxon>Alphaproteobacteria</taxon>
        <taxon>Hyphomicrobiales</taxon>
        <taxon>Chelatococcaceae</taxon>
        <taxon>Chelatococcus</taxon>
    </lineage>
</organism>
<dbReference type="InterPro" id="IPR010084">
    <property type="entry name" value="FabZ"/>
</dbReference>
<dbReference type="FunFam" id="3.10.129.10:FF:000001">
    <property type="entry name" value="3-hydroxyacyl-[acyl-carrier-protein] dehydratase FabZ"/>
    <property type="match status" value="1"/>
</dbReference>
<dbReference type="EC" id="4.2.1.59" evidence="9"/>
<evidence type="ECO:0000256" key="4">
    <source>
        <dbReference type="ARBA" id="ARBA00022516"/>
    </source>
</evidence>
<name>A0A2V3UBE3_9HYPH</name>
<keyword evidence="3 9" id="KW-0963">Cytoplasm</keyword>
<keyword evidence="5 9" id="KW-0441">Lipid A biosynthesis</keyword>
<comment type="similarity">
    <text evidence="2 9">Belongs to the thioester dehydratase family. FabZ subfamily.</text>
</comment>
<dbReference type="Pfam" id="PF07977">
    <property type="entry name" value="FabA"/>
    <property type="match status" value="1"/>
</dbReference>
<dbReference type="CDD" id="cd01288">
    <property type="entry name" value="FabZ"/>
    <property type="match status" value="1"/>
</dbReference>
<dbReference type="GO" id="GO:0005737">
    <property type="term" value="C:cytoplasm"/>
    <property type="evidence" value="ECO:0007669"/>
    <property type="project" value="UniProtKB-SubCell"/>
</dbReference>
<dbReference type="NCBIfam" id="TIGR01750">
    <property type="entry name" value="fabZ"/>
    <property type="match status" value="1"/>
</dbReference>
<dbReference type="GO" id="GO:0009245">
    <property type="term" value="P:lipid A biosynthetic process"/>
    <property type="evidence" value="ECO:0007669"/>
    <property type="project" value="UniProtKB-UniRule"/>
</dbReference>
<gene>
    <name evidence="9" type="primary">fabZ</name>
    <name evidence="10" type="ORF">C7450_103295</name>
</gene>
<dbReference type="PANTHER" id="PTHR30272">
    <property type="entry name" value="3-HYDROXYACYL-[ACYL-CARRIER-PROTEIN] DEHYDRATASE"/>
    <property type="match status" value="1"/>
</dbReference>
<keyword evidence="7 9" id="KW-0456">Lyase</keyword>
<dbReference type="SUPFAM" id="SSF54637">
    <property type="entry name" value="Thioesterase/thiol ester dehydrase-isomerase"/>
    <property type="match status" value="1"/>
</dbReference>
<dbReference type="Gene3D" id="3.10.129.10">
    <property type="entry name" value="Hotdog Thioesterase"/>
    <property type="match status" value="1"/>
</dbReference>
<sequence length="154" mass="17561">MNDVPDKLETADILQILSYLPHRYPFLLVDRIIEMKGDESCIGIKNVTYNEPQFAGHFPTRPMFPGVFMIEGMAQTAGALCVASKLAQKARPKEVYFMTIDKAKFRRPVGPGDTVYYHMKKINNRRNMWWFRGEAKVDGVLVCEAEVSAMLVVE</sequence>
<comment type="function">
    <text evidence="8 9">Involved in unsaturated fatty acids biosynthesis. Catalyzes the dehydration of short chain beta-hydroxyacyl-ACPs and long chain saturated and unsaturated beta-hydroxyacyl-ACPs.</text>
</comment>
<keyword evidence="6 9" id="KW-0443">Lipid metabolism</keyword>
<dbReference type="AlphaFoldDB" id="A0A2V3UBE3"/>
<evidence type="ECO:0000256" key="2">
    <source>
        <dbReference type="ARBA" id="ARBA00009174"/>
    </source>
</evidence>
<dbReference type="HAMAP" id="MF_00406">
    <property type="entry name" value="FabZ"/>
    <property type="match status" value="1"/>
</dbReference>
<dbReference type="NCBIfam" id="NF000582">
    <property type="entry name" value="PRK00006.1"/>
    <property type="match status" value="1"/>
</dbReference>
<dbReference type="InterPro" id="IPR029069">
    <property type="entry name" value="HotDog_dom_sf"/>
</dbReference>